<sequence length="57" mass="6548">MGHWMELGFSRRIVNCRLGGNRTSWKLAGTLRRWRRNLNGGLVGKAEYGESSRLDAR</sequence>
<keyword evidence="2" id="KW-1185">Reference proteome</keyword>
<evidence type="ECO:0000313" key="2">
    <source>
        <dbReference type="Proteomes" id="UP000321083"/>
    </source>
</evidence>
<evidence type="ECO:0000313" key="1">
    <source>
        <dbReference type="EMBL" id="TWW07828.1"/>
    </source>
</evidence>
<dbReference type="AlphaFoldDB" id="A0A5C6LZM4"/>
<dbReference type="Proteomes" id="UP000321083">
    <property type="component" value="Unassembled WGS sequence"/>
</dbReference>
<protein>
    <submittedName>
        <fullName evidence="1">Uncharacterized protein</fullName>
    </submittedName>
</protein>
<dbReference type="EMBL" id="SRHE01000994">
    <property type="protein sequence ID" value="TWW07828.1"/>
    <property type="molecule type" value="Genomic_DNA"/>
</dbReference>
<organism evidence="1 2">
    <name type="scientific">Planctomyces bekefii</name>
    <dbReference type="NCBI Taxonomy" id="1653850"/>
    <lineage>
        <taxon>Bacteria</taxon>
        <taxon>Pseudomonadati</taxon>
        <taxon>Planctomycetota</taxon>
        <taxon>Planctomycetia</taxon>
        <taxon>Planctomycetales</taxon>
        <taxon>Planctomycetaceae</taxon>
        <taxon>Planctomyces</taxon>
    </lineage>
</organism>
<reference evidence="1 2" key="2">
    <citation type="submission" date="2019-08" db="EMBL/GenBank/DDBJ databases">
        <authorList>
            <person name="Henke P."/>
        </authorList>
    </citation>
    <scope>NUCLEOTIDE SEQUENCE [LARGE SCALE GENOMIC DNA]</scope>
    <source>
        <strain evidence="1">Phe10_nw2017</strain>
    </source>
</reference>
<accession>A0A5C6LZM4</accession>
<gene>
    <name evidence="1" type="ORF">E3A20_30450</name>
</gene>
<comment type="caution">
    <text evidence="1">The sequence shown here is derived from an EMBL/GenBank/DDBJ whole genome shotgun (WGS) entry which is preliminary data.</text>
</comment>
<name>A0A5C6LZM4_9PLAN</name>
<reference evidence="1 2" key="1">
    <citation type="submission" date="2019-08" db="EMBL/GenBank/DDBJ databases">
        <title>100 year-old enigma solved: identification of Planctomyces bekefii, the type genus and species of the phylum Planctomycetes.</title>
        <authorList>
            <person name="Svetlana D.N."/>
            <person name="Overmann J."/>
        </authorList>
    </citation>
    <scope>NUCLEOTIDE SEQUENCE [LARGE SCALE GENOMIC DNA]</scope>
    <source>
        <strain evidence="1">Phe10_nw2017</strain>
    </source>
</reference>
<proteinExistence type="predicted"/>